<proteinExistence type="predicted"/>
<evidence type="ECO:0000313" key="3">
    <source>
        <dbReference type="Proteomes" id="UP000445696"/>
    </source>
</evidence>
<dbReference type="PANTHER" id="PTHR43841">
    <property type="entry name" value="3-HYDROXYACYL-THIOESTER DEHYDRATASE HTDX-RELATED"/>
    <property type="match status" value="1"/>
</dbReference>
<dbReference type="Pfam" id="PF01575">
    <property type="entry name" value="MaoC_dehydratas"/>
    <property type="match status" value="1"/>
</dbReference>
<dbReference type="GO" id="GO:0006633">
    <property type="term" value="P:fatty acid biosynthetic process"/>
    <property type="evidence" value="ECO:0007669"/>
    <property type="project" value="InterPro"/>
</dbReference>
<sequence length="139" mass="15127">MPNVTFASVNVGDVIPALTKDEITRTTLSLFAGASGDHNPIHIDIDFARKAGMKDVFAHGMLSMAYLAQTVTNWVPQTALRSYGVRFSAITHLKDRITCSGEIIEKFEENGETRVRLKLQAANQDGEVKLVGEAVVALP</sequence>
<dbReference type="GO" id="GO:0005835">
    <property type="term" value="C:fatty acid synthase complex"/>
    <property type="evidence" value="ECO:0007669"/>
    <property type="project" value="InterPro"/>
</dbReference>
<feature type="domain" description="MaoC-like" evidence="1">
    <location>
        <begin position="20"/>
        <end position="106"/>
    </location>
</feature>
<dbReference type="InterPro" id="IPR003965">
    <property type="entry name" value="Fatty_acid_synthase"/>
</dbReference>
<dbReference type="PRINTS" id="PR01483">
    <property type="entry name" value="FASYNTHASE"/>
</dbReference>
<accession>A0A845MGG6</accession>
<dbReference type="PANTHER" id="PTHR43841:SF3">
    <property type="entry name" value="(3R)-HYDROXYACYL-ACP DEHYDRATASE SUBUNIT HADB"/>
    <property type="match status" value="1"/>
</dbReference>
<keyword evidence="3" id="KW-1185">Reference proteome</keyword>
<dbReference type="InterPro" id="IPR029069">
    <property type="entry name" value="HotDog_dom_sf"/>
</dbReference>
<dbReference type="GO" id="GO:0004312">
    <property type="term" value="F:fatty acid synthase activity"/>
    <property type="evidence" value="ECO:0007669"/>
    <property type="project" value="InterPro"/>
</dbReference>
<dbReference type="Gene3D" id="3.10.129.10">
    <property type="entry name" value="Hotdog Thioesterase"/>
    <property type="match status" value="1"/>
</dbReference>
<dbReference type="Proteomes" id="UP000445696">
    <property type="component" value="Unassembled WGS sequence"/>
</dbReference>
<evidence type="ECO:0000313" key="2">
    <source>
        <dbReference type="EMBL" id="MZR22722.1"/>
    </source>
</evidence>
<organism evidence="2 3">
    <name type="scientific">Sneathiella chungangensis</name>
    <dbReference type="NCBI Taxonomy" id="1418234"/>
    <lineage>
        <taxon>Bacteria</taxon>
        <taxon>Pseudomonadati</taxon>
        <taxon>Pseudomonadota</taxon>
        <taxon>Alphaproteobacteria</taxon>
        <taxon>Sneathiellales</taxon>
        <taxon>Sneathiellaceae</taxon>
        <taxon>Sneathiella</taxon>
    </lineage>
</organism>
<dbReference type="OrthoDB" id="9800237at2"/>
<dbReference type="CDD" id="cd03453">
    <property type="entry name" value="SAV4209_like"/>
    <property type="match status" value="1"/>
</dbReference>
<dbReference type="AlphaFoldDB" id="A0A845MGG6"/>
<dbReference type="SUPFAM" id="SSF54637">
    <property type="entry name" value="Thioesterase/thiol ester dehydrase-isomerase"/>
    <property type="match status" value="1"/>
</dbReference>
<dbReference type="EMBL" id="WTVA01000004">
    <property type="protein sequence ID" value="MZR22722.1"/>
    <property type="molecule type" value="Genomic_DNA"/>
</dbReference>
<evidence type="ECO:0000259" key="1">
    <source>
        <dbReference type="Pfam" id="PF01575"/>
    </source>
</evidence>
<protein>
    <submittedName>
        <fullName evidence="2">Dehydratase</fullName>
    </submittedName>
</protein>
<comment type="caution">
    <text evidence="2">The sequence shown here is derived from an EMBL/GenBank/DDBJ whole genome shotgun (WGS) entry which is preliminary data.</text>
</comment>
<dbReference type="InterPro" id="IPR002539">
    <property type="entry name" value="MaoC-like_dom"/>
</dbReference>
<name>A0A845MGG6_9PROT</name>
<dbReference type="RefSeq" id="WP_161339188.1">
    <property type="nucleotide sequence ID" value="NZ_JBHSDG010000004.1"/>
</dbReference>
<gene>
    <name evidence="2" type="ORF">GQF03_10300</name>
</gene>
<reference evidence="2 3" key="1">
    <citation type="journal article" date="2014" name="Int. J. Syst. Evol. Microbiol.">
        <title>Sneathiella chungangensis sp. nov., isolated from a marine sand, and emended description of the genus Sneathiella.</title>
        <authorList>
            <person name="Siamphan C."/>
            <person name="Kim H."/>
            <person name="Lee J.S."/>
            <person name="Kim W."/>
        </authorList>
    </citation>
    <scope>NUCLEOTIDE SEQUENCE [LARGE SCALE GENOMIC DNA]</scope>
    <source>
        <strain evidence="2 3">KCTC 32476</strain>
    </source>
</reference>